<protein>
    <submittedName>
        <fullName evidence="1">Uncharacterized protein</fullName>
    </submittedName>
</protein>
<dbReference type="Pfam" id="PF07139">
    <property type="entry name" value="SPATS2-like"/>
    <property type="match status" value="1"/>
</dbReference>
<organism evidence="1 2">
    <name type="scientific">Ovis aries</name>
    <name type="common">Sheep</name>
    <dbReference type="NCBI Taxonomy" id="9940"/>
    <lineage>
        <taxon>Eukaryota</taxon>
        <taxon>Metazoa</taxon>
        <taxon>Chordata</taxon>
        <taxon>Craniata</taxon>
        <taxon>Vertebrata</taxon>
        <taxon>Euteleostomi</taxon>
        <taxon>Mammalia</taxon>
        <taxon>Eutheria</taxon>
        <taxon>Laurasiatheria</taxon>
        <taxon>Artiodactyla</taxon>
        <taxon>Ruminantia</taxon>
        <taxon>Pecora</taxon>
        <taxon>Bovidae</taxon>
        <taxon>Caprinae</taxon>
        <taxon>Ovis</taxon>
    </lineage>
</organism>
<dbReference type="PANTHER" id="PTHR15623:SF10">
    <property type="entry name" value="SPERMATOGENESIS-ASSOCIATED SERINE-RICH PROTEIN 2"/>
    <property type="match status" value="1"/>
</dbReference>
<reference evidence="1 2" key="1">
    <citation type="submission" date="2020-12" db="EMBL/GenBank/DDBJ databases">
        <title>De novo assembly of Tibetan sheep genome.</title>
        <authorList>
            <person name="Li X."/>
        </authorList>
    </citation>
    <scope>NUCLEOTIDE SEQUENCE [LARGE SCALE GENOMIC DNA]</scope>
    <source>
        <tissue evidence="1">Heart</tissue>
    </source>
</reference>
<dbReference type="AlphaFoldDB" id="A0A836CWE7"/>
<proteinExistence type="predicted"/>
<dbReference type="Proteomes" id="UP000664991">
    <property type="component" value="Unassembled WGS sequence"/>
</dbReference>
<accession>A0A836CWE7</accession>
<evidence type="ECO:0000313" key="1">
    <source>
        <dbReference type="EMBL" id="KAG5201495.1"/>
    </source>
</evidence>
<dbReference type="PANTHER" id="PTHR15623">
    <property type="entry name" value="SPERMATOGENESIS-ASSOCIATED SERINE-RICH PROTEIN 2-RELATED"/>
    <property type="match status" value="1"/>
</dbReference>
<evidence type="ECO:0000313" key="2">
    <source>
        <dbReference type="Proteomes" id="UP000664991"/>
    </source>
</evidence>
<dbReference type="GO" id="GO:0005737">
    <property type="term" value="C:cytoplasm"/>
    <property type="evidence" value="ECO:0007669"/>
    <property type="project" value="TreeGrafter"/>
</dbReference>
<dbReference type="EMBL" id="JAEMGP010000013">
    <property type="protein sequence ID" value="KAG5201495.1"/>
    <property type="molecule type" value="Genomic_DNA"/>
</dbReference>
<sequence>MTDVAVRMSEEQLVELRAVIKHFVSERKYDEDLGRVPRFTCDVETLKKNTDSFGQKTGAGRAQVSELILRLNWLQHPLPPTDEERTCGLLTFHWGRYPFRPFQDGEQVEAGLRDAGLKGFVLTRICAMQPWLHHHAGPRGGTQSSGRQARCRQALLCVCRCPNPCEGKKTKTECSASSWKDPLDTLGSFLETLLHCSGKPGKEQASTVIFWDTQGLTLPLASVIGRIKSVSFGADYSDI</sequence>
<dbReference type="InterPro" id="IPR009816">
    <property type="entry name" value="SPATS2-like"/>
</dbReference>
<name>A0A836CWE7_SHEEP</name>
<comment type="caution">
    <text evidence="1">The sequence shown here is derived from an EMBL/GenBank/DDBJ whole genome shotgun (WGS) entry which is preliminary data.</text>
</comment>
<gene>
    <name evidence="1" type="ORF">JEQ12_004258</name>
</gene>